<name>A0A7S3WR78_EMIHU</name>
<feature type="region of interest" description="Disordered" evidence="1">
    <location>
        <begin position="290"/>
        <end position="319"/>
    </location>
</feature>
<dbReference type="Pfam" id="PF03382">
    <property type="entry name" value="DUF285"/>
    <property type="match status" value="2"/>
</dbReference>
<feature type="region of interest" description="Disordered" evidence="1">
    <location>
        <begin position="340"/>
        <end position="368"/>
    </location>
</feature>
<proteinExistence type="predicted"/>
<dbReference type="AlphaFoldDB" id="A0A7S3WR78"/>
<reference evidence="3" key="1">
    <citation type="submission" date="2021-01" db="EMBL/GenBank/DDBJ databases">
        <authorList>
            <person name="Corre E."/>
            <person name="Pelletier E."/>
            <person name="Niang G."/>
            <person name="Scheremetjew M."/>
            <person name="Finn R."/>
            <person name="Kale V."/>
            <person name="Holt S."/>
            <person name="Cochrane G."/>
            <person name="Meng A."/>
            <person name="Brown T."/>
            <person name="Cohen L."/>
        </authorList>
    </citation>
    <scope>NUCLEOTIDE SEQUENCE</scope>
    <source>
        <strain evidence="3">379</strain>
    </source>
</reference>
<feature type="chain" id="PRO_5031511515" description="ShKT domain-containing protein" evidence="2">
    <location>
        <begin position="17"/>
        <end position="613"/>
    </location>
</feature>
<feature type="compositionally biased region" description="Pro residues" evidence="1">
    <location>
        <begin position="294"/>
        <end position="312"/>
    </location>
</feature>
<accession>A0A7S3WR78</accession>
<evidence type="ECO:0000256" key="1">
    <source>
        <dbReference type="SAM" id="MobiDB-lite"/>
    </source>
</evidence>
<evidence type="ECO:0000256" key="2">
    <source>
        <dbReference type="SAM" id="SignalP"/>
    </source>
</evidence>
<sequence length="613" mass="64508">MSLLRILIALVPCAHAFASRALTAAVDGVCRNGDCGCGPPWAAPWCNDQNSVIQGWCSESEAHCDLCANTDWCSDASSPPPPPSAPPPPYAPSMCTCGAGTSKNDSGECVANCGAGTVLEGNECKAVPLPQSPPLLPSPPSPPPPPPPLPPFWPHVSPLPSTPPSPPPLAPGQVEIPASEFTLHVGTAADGRQLLFATLRALAAIDMDAVEKAVIDSLKEAGVTVTAAQITLLDLGNGMIKVTILQDGAGPTAEMVTEAAEEPIFLETMEKDLGTPVDFAVEPTTDVIIVVSAPPSPPSPPPPSPPPPSPPPDCDHAYEEGCVAAGGTYDMSDKTCTPAAACPPHSPPPPPSPPPSPPSPPPSPPPTYVVPDRESLQAAIDLWCSDEAAALVTYGPISSWNVRAISDMSNLFANKATCNPDIGAWDMSSVTDTSCAPSASEALSANPISPCPRLVCACAGMFAGARAFNQDINSWDMSSVTRTDFMFSGATSFNQLIDSWDMSSNMNTAYMFSNAEAFDQPINSWDMSSVMRTDRREPTSCSVARPPHVLRRLVLQQAAQQLDHEQRDKHRMCFSPPILCCHHPSPHHPHQTRLMQTCSRARPPSTSRSTAGT</sequence>
<dbReference type="EMBL" id="HBIR01040303">
    <property type="protein sequence ID" value="CAE0572540.1"/>
    <property type="molecule type" value="Transcribed_RNA"/>
</dbReference>
<organism evidence="3">
    <name type="scientific">Emiliania huxleyi</name>
    <name type="common">Coccolithophore</name>
    <name type="synonym">Pontosphaera huxleyi</name>
    <dbReference type="NCBI Taxonomy" id="2903"/>
    <lineage>
        <taxon>Eukaryota</taxon>
        <taxon>Haptista</taxon>
        <taxon>Haptophyta</taxon>
        <taxon>Prymnesiophyceae</taxon>
        <taxon>Isochrysidales</taxon>
        <taxon>Noelaerhabdaceae</taxon>
        <taxon>Emiliania</taxon>
    </lineage>
</organism>
<evidence type="ECO:0008006" key="4">
    <source>
        <dbReference type="Google" id="ProtNLM"/>
    </source>
</evidence>
<gene>
    <name evidence="3" type="ORF">EHUX00137_LOCUS31436</name>
</gene>
<feature type="region of interest" description="Disordered" evidence="1">
    <location>
        <begin position="130"/>
        <end position="149"/>
    </location>
</feature>
<protein>
    <recommendedName>
        <fullName evidence="4">ShKT domain-containing protein</fullName>
    </recommendedName>
</protein>
<feature type="signal peptide" evidence="2">
    <location>
        <begin position="1"/>
        <end position="16"/>
    </location>
</feature>
<feature type="compositionally biased region" description="Pro residues" evidence="1">
    <location>
        <begin position="344"/>
        <end position="368"/>
    </location>
</feature>
<evidence type="ECO:0000313" key="3">
    <source>
        <dbReference type="EMBL" id="CAE0572540.1"/>
    </source>
</evidence>
<keyword evidence="2" id="KW-0732">Signal</keyword>
<dbReference type="InterPro" id="IPR005046">
    <property type="entry name" value="DUF285"/>
</dbReference>